<evidence type="ECO:0000256" key="1">
    <source>
        <dbReference type="ARBA" id="ARBA00022452"/>
    </source>
</evidence>
<name>A0ABW7DUH0_9FIRM</name>
<feature type="signal peptide" evidence="4">
    <location>
        <begin position="1"/>
        <end position="28"/>
    </location>
</feature>
<proteinExistence type="predicted"/>
<evidence type="ECO:0000256" key="2">
    <source>
        <dbReference type="ARBA" id="ARBA00022692"/>
    </source>
</evidence>
<reference evidence="7 8" key="1">
    <citation type="submission" date="2024-10" db="EMBL/GenBank/DDBJ databases">
        <authorList>
            <person name="Sang B.-I."/>
            <person name="Prabhaharan D."/>
        </authorList>
    </citation>
    <scope>NUCLEOTIDE SEQUENCE [LARGE SCALE GENOMIC DNA]</scope>
    <source>
        <strain evidence="7 8">MH</strain>
    </source>
</reference>
<dbReference type="Gene3D" id="2.40.160.50">
    <property type="entry name" value="membrane protein fhac: a member of the omp85/tpsb transporter family"/>
    <property type="match status" value="1"/>
</dbReference>
<protein>
    <submittedName>
        <fullName evidence="7">ShlB/FhaC/HecB family hemolysin secretion/activation protein</fullName>
    </submittedName>
</protein>
<evidence type="ECO:0000256" key="3">
    <source>
        <dbReference type="ARBA" id="ARBA00023237"/>
    </source>
</evidence>
<accession>A0ABW7DUH0</accession>
<feature type="chain" id="PRO_5046402026" evidence="4">
    <location>
        <begin position="29"/>
        <end position="587"/>
    </location>
</feature>
<keyword evidence="4" id="KW-0732">Signal</keyword>
<gene>
    <name evidence="7" type="ORF">ACGTZG_12420</name>
</gene>
<evidence type="ECO:0000256" key="4">
    <source>
        <dbReference type="SAM" id="SignalP"/>
    </source>
</evidence>
<evidence type="ECO:0000259" key="6">
    <source>
        <dbReference type="Pfam" id="PF08479"/>
    </source>
</evidence>
<organism evidence="7 8">
    <name type="scientific">Megasphaera hexanoica</name>
    <dbReference type="NCBI Taxonomy" id="1675036"/>
    <lineage>
        <taxon>Bacteria</taxon>
        <taxon>Bacillati</taxon>
        <taxon>Bacillota</taxon>
        <taxon>Negativicutes</taxon>
        <taxon>Veillonellales</taxon>
        <taxon>Veillonellaceae</taxon>
        <taxon>Megasphaera</taxon>
    </lineage>
</organism>
<dbReference type="PANTHER" id="PTHR34597:SF1">
    <property type="entry name" value="HEME_HEMOPEXIN TRANSPORTER PROTEIN HUXB"/>
    <property type="match status" value="1"/>
</dbReference>
<comment type="caution">
    <text evidence="7">The sequence shown here is derived from an EMBL/GenBank/DDBJ whole genome shotgun (WGS) entry which is preliminary data.</text>
</comment>
<keyword evidence="1" id="KW-0472">Membrane</keyword>
<dbReference type="PANTHER" id="PTHR34597">
    <property type="entry name" value="SLR1661 PROTEIN"/>
    <property type="match status" value="1"/>
</dbReference>
<dbReference type="EMBL" id="JBIEKR010000012">
    <property type="protein sequence ID" value="MFG6273989.1"/>
    <property type="molecule type" value="Genomic_DNA"/>
</dbReference>
<keyword evidence="1" id="KW-1134">Transmembrane beta strand</keyword>
<dbReference type="Pfam" id="PF08479">
    <property type="entry name" value="POTRA_2"/>
    <property type="match status" value="1"/>
</dbReference>
<dbReference type="InterPro" id="IPR005565">
    <property type="entry name" value="Hemolysn_activator_HlyB_C"/>
</dbReference>
<dbReference type="Proteomes" id="UP001605989">
    <property type="component" value="Unassembled WGS sequence"/>
</dbReference>
<evidence type="ECO:0000313" key="7">
    <source>
        <dbReference type="EMBL" id="MFG6273989.1"/>
    </source>
</evidence>
<keyword evidence="8" id="KW-1185">Reference proteome</keyword>
<dbReference type="InterPro" id="IPR013686">
    <property type="entry name" value="Polypept-transport_assoc_ShlB"/>
</dbReference>
<dbReference type="Gene3D" id="3.10.20.310">
    <property type="entry name" value="membrane protein fhac"/>
    <property type="match status" value="1"/>
</dbReference>
<evidence type="ECO:0000313" key="8">
    <source>
        <dbReference type="Proteomes" id="UP001605989"/>
    </source>
</evidence>
<keyword evidence="3" id="KW-0998">Cell outer membrane</keyword>
<keyword evidence="2" id="KW-0812">Transmembrane</keyword>
<sequence>MRRSHNRKIRIIIAAAVLGAAQAVCIQAAIPAGLPEGLRDTPRKADAGMLQNEWRDRQRALTIPEASKNIKVQTPEQGTSSAIEGKEVTLPVREFKITGQDIYPEQTLQALLADNKGKDLTFAQLQGGADVLTKYFRDHGYLVARAYLPQQQIDQGTVTYVVQVGRLDGVTVENHTKINDAAIQRQIGFLKKGDYVTRAGLERAVWLLSDLADADAKVTLSQGSEPGTVHVLLDVDPYKTKHGLATADNYGSRSMGYNQYGVNYDFTNLAHEGDHLNTGIATSGRKMFDWGANYTIPVLTDGLRMTVGYNVMSYDLGDEFSYLDGVGQSRVASIGFDYAIQRSRLHNFYAGIGYEHSRMKDEYRLWDATYGDKTGNAAVFSLYGDSQDNEGFTNWRVDYKWGHITNDALYNSSNPFVPLLANSPRTTGTYEKMRGYIERHQNINSRLYLLLTARGQYAFSNLDSSEHFYLGGPYGVRAYPTSEASGDTGYLTRAELRWQLPIKKNDQQLQLAAYLEHGGIWINKDSSLNPGAKNHRNLQGIGLGLIWSRHEDWFVRADYAWKLGSEEPVSDTRHSNGQFWLRTGVYF</sequence>
<dbReference type="Pfam" id="PF03865">
    <property type="entry name" value="ShlB"/>
    <property type="match status" value="1"/>
</dbReference>
<feature type="domain" description="Polypeptide-transport-associated ShlB-type" evidence="6">
    <location>
        <begin position="90"/>
        <end position="162"/>
    </location>
</feature>
<dbReference type="RefSeq" id="WP_201784349.1">
    <property type="nucleotide sequence ID" value="NZ_CP011940.1"/>
</dbReference>
<feature type="domain" description="Haemolysin activator HlyB C-terminal" evidence="5">
    <location>
        <begin position="228"/>
        <end position="544"/>
    </location>
</feature>
<dbReference type="InterPro" id="IPR051544">
    <property type="entry name" value="TPS_OM_transporter"/>
</dbReference>
<evidence type="ECO:0000259" key="5">
    <source>
        <dbReference type="Pfam" id="PF03865"/>
    </source>
</evidence>